<evidence type="ECO:0000313" key="5">
    <source>
        <dbReference type="EMBL" id="CAF4252314.1"/>
    </source>
</evidence>
<gene>
    <name evidence="4" type="ORF">OVA965_LOCUS35145</name>
    <name evidence="5" type="ORF">TMI583_LOCUS36104</name>
</gene>
<dbReference type="GO" id="GO:0071949">
    <property type="term" value="F:FAD binding"/>
    <property type="evidence" value="ECO:0007669"/>
    <property type="project" value="InterPro"/>
</dbReference>
<dbReference type="EMBL" id="CAJNOK010030319">
    <property type="protein sequence ID" value="CAF1458585.1"/>
    <property type="molecule type" value="Genomic_DNA"/>
</dbReference>
<name>A0A8S2FG54_9BILA</name>
<comment type="similarity">
    <text evidence="1">Belongs to the oxygen-dependent FAD-linked oxidoreductase family.</text>
</comment>
<feature type="non-terminal residue" evidence="4">
    <location>
        <position position="1"/>
    </location>
</feature>
<dbReference type="Proteomes" id="UP000677228">
    <property type="component" value="Unassembled WGS sequence"/>
</dbReference>
<feature type="domain" description="FAD-binding PCMH-type" evidence="3">
    <location>
        <begin position="95"/>
        <end position="276"/>
    </location>
</feature>
<sequence length="553" mass="59775">MCQHQGCRCLSSNSTCWPNASVWQIFNESVDGRLILVEPSGAACNSNMSNTVACNITIAQWSNASWRSDQVGAMQNANWENSSCSVFLTNVSCNQGSVPELAVNATQAEHVQATVRLASANNLRLVMKTTGHDYLGRSTAAGSLLLWLHFMKNITLIEQFSLCTDENVSNAVRLGAGVQWDEVYTYLSQYNLTAIGGGASTVGATGGFLQGGGHGPLTRWKGLAADQILEFDVVTADGQRQTVNACQNTDLFWALRGGGGGTFAVVLSVVLRTFPSPSIIGALYNIYAPNETRYASFIRDFIRFLPTLADDGWAGYFSMIDTNITIAFLLPNGDLNVSNTTFNQLTNNNTDLHFALSLIFPTPSFDVFFANVMAPFNPTGANVLLGSRLIPETIVRNQSDQLADVFFQTKGQSQHRSSLIGHMVAGGQVSNTSINSSVSPAWRTALLHMIYTQSWPDGTSTADQQAVAESVTNQVAILQTMAGGSQSGSYMNEADPNEPNWQQKFFGTQAIYDKLKSIKQTVDPLGLFVCKNCVGSDDWSSDLNCPQMSSAGQ</sequence>
<keyword evidence="2" id="KW-0560">Oxidoreductase</keyword>
<dbReference type="Pfam" id="PF01565">
    <property type="entry name" value="FAD_binding_4"/>
    <property type="match status" value="1"/>
</dbReference>
<organism evidence="4 6">
    <name type="scientific">Didymodactylos carnosus</name>
    <dbReference type="NCBI Taxonomy" id="1234261"/>
    <lineage>
        <taxon>Eukaryota</taxon>
        <taxon>Metazoa</taxon>
        <taxon>Spiralia</taxon>
        <taxon>Gnathifera</taxon>
        <taxon>Rotifera</taxon>
        <taxon>Eurotatoria</taxon>
        <taxon>Bdelloidea</taxon>
        <taxon>Philodinida</taxon>
        <taxon>Philodinidae</taxon>
        <taxon>Didymodactylos</taxon>
    </lineage>
</organism>
<dbReference type="Pfam" id="PF08031">
    <property type="entry name" value="BBE"/>
    <property type="match status" value="1"/>
</dbReference>
<dbReference type="EMBL" id="CAJOBA010052179">
    <property type="protein sequence ID" value="CAF4252314.1"/>
    <property type="molecule type" value="Genomic_DNA"/>
</dbReference>
<dbReference type="InterPro" id="IPR012951">
    <property type="entry name" value="BBE"/>
</dbReference>
<evidence type="ECO:0000256" key="2">
    <source>
        <dbReference type="ARBA" id="ARBA00023002"/>
    </source>
</evidence>
<evidence type="ECO:0000313" key="4">
    <source>
        <dbReference type="EMBL" id="CAF1458585.1"/>
    </source>
</evidence>
<evidence type="ECO:0000256" key="1">
    <source>
        <dbReference type="ARBA" id="ARBA00005466"/>
    </source>
</evidence>
<dbReference type="InterPro" id="IPR050432">
    <property type="entry name" value="FAD-linked_Oxidoreductases_BP"/>
</dbReference>
<proteinExistence type="inferred from homology"/>
<dbReference type="InterPro" id="IPR016169">
    <property type="entry name" value="FAD-bd_PCMH_sub2"/>
</dbReference>
<dbReference type="InterPro" id="IPR016166">
    <property type="entry name" value="FAD-bd_PCMH"/>
</dbReference>
<dbReference type="PANTHER" id="PTHR13878">
    <property type="entry name" value="GULONOLACTONE OXIDASE"/>
    <property type="match status" value="1"/>
</dbReference>
<dbReference type="GO" id="GO:0016491">
    <property type="term" value="F:oxidoreductase activity"/>
    <property type="evidence" value="ECO:0007669"/>
    <property type="project" value="UniProtKB-KW"/>
</dbReference>
<dbReference type="PROSITE" id="PS51387">
    <property type="entry name" value="FAD_PCMH"/>
    <property type="match status" value="1"/>
</dbReference>
<dbReference type="AlphaFoldDB" id="A0A8S2FG54"/>
<reference evidence="4" key="1">
    <citation type="submission" date="2021-02" db="EMBL/GenBank/DDBJ databases">
        <authorList>
            <person name="Nowell W R."/>
        </authorList>
    </citation>
    <scope>NUCLEOTIDE SEQUENCE</scope>
</reference>
<comment type="caution">
    <text evidence="4">The sequence shown here is derived from an EMBL/GenBank/DDBJ whole genome shotgun (WGS) entry which is preliminary data.</text>
</comment>
<accession>A0A8S2FG54</accession>
<dbReference type="InterPro" id="IPR036318">
    <property type="entry name" value="FAD-bd_PCMH-like_sf"/>
</dbReference>
<evidence type="ECO:0000313" key="6">
    <source>
        <dbReference type="Proteomes" id="UP000677228"/>
    </source>
</evidence>
<dbReference type="SUPFAM" id="SSF56176">
    <property type="entry name" value="FAD-binding/transporter-associated domain-like"/>
    <property type="match status" value="1"/>
</dbReference>
<protein>
    <recommendedName>
        <fullName evidence="3">FAD-binding PCMH-type domain-containing protein</fullName>
    </recommendedName>
</protein>
<dbReference type="PANTHER" id="PTHR13878:SF91">
    <property type="entry name" value="FAD BINDING DOMAIN PROTEIN (AFU_ORTHOLOGUE AFUA_6G12070)-RELATED"/>
    <property type="match status" value="1"/>
</dbReference>
<dbReference type="Proteomes" id="UP000682733">
    <property type="component" value="Unassembled WGS sequence"/>
</dbReference>
<dbReference type="Gene3D" id="3.30.465.10">
    <property type="match status" value="2"/>
</dbReference>
<evidence type="ECO:0000259" key="3">
    <source>
        <dbReference type="PROSITE" id="PS51387"/>
    </source>
</evidence>
<dbReference type="InterPro" id="IPR006094">
    <property type="entry name" value="Oxid_FAD_bind_N"/>
</dbReference>